<dbReference type="PANTHER" id="PTHR11709:SF394">
    <property type="entry name" value="FI03373P-RELATED"/>
    <property type="match status" value="1"/>
</dbReference>
<evidence type="ECO:0008006" key="9">
    <source>
        <dbReference type="Google" id="ProtNLM"/>
    </source>
</evidence>
<dbReference type="Gene3D" id="2.60.40.420">
    <property type="entry name" value="Cupredoxins - blue copper proteins"/>
    <property type="match status" value="3"/>
</dbReference>
<dbReference type="PROSITE" id="PS00080">
    <property type="entry name" value="MULTICOPPER_OXIDASE2"/>
    <property type="match status" value="1"/>
</dbReference>
<dbReference type="PANTHER" id="PTHR11709">
    <property type="entry name" value="MULTI-COPPER OXIDASE"/>
    <property type="match status" value="1"/>
</dbReference>
<dbReference type="CDD" id="cd13874">
    <property type="entry name" value="CuRO_2_CopA"/>
    <property type="match status" value="1"/>
</dbReference>
<protein>
    <recommendedName>
        <fullName evidence="9">Copper oxidase</fullName>
    </recommendedName>
</protein>
<dbReference type="Pfam" id="PF07732">
    <property type="entry name" value="Cu-oxidase_3"/>
    <property type="match status" value="1"/>
</dbReference>
<dbReference type="InterPro" id="IPR011707">
    <property type="entry name" value="Cu-oxidase-like_N"/>
</dbReference>
<sequence length="782" mass="90068">MKFKVALIVGISFGAFSLKAQHEHHTMPTPQTSTATVEKISDNKSSIKEKHISKTVRYDLYVRDTIVNFSGKSKRAIAVNGQIPMPTLTFIEGDTAEIYVHNELNEETSLHWHGLFLPNKEDGVPNLTQMPIKPHTTHLYKFPIIQHGTHWYHSHSGLQEQIGMYGNFVMLKKPDDKNFRNDIDDLPTIPIVLSEWTDYNPNNVHRMLHNATDWFAIKKRTTQSYGEAIKQGYFKTKVTNEWKRMNAMDVSDVYYDKFLINGKNENQLSQFKAGDKVRLRISNGGASTYFWLNYAGGKITIVANDGNDVEPVEVDRLIVAVSETYDVIVTIPEDKSFEFLVTSEDRTKSASLFLGAGNQVKAKPMPKLKYFEGMKMMNGMMKMNGDLDDMGMSMSLNQMDMNVVMYPEITGEAKKHDMKSMEMGDMKGHEMKMDESQYNSNELSDIVTLNYTMLKSPTTTNLPKDAPVKELRFELSGNMNRYVWSLDNKVVSEADKILIKKGENVRIVLYNGSMMRHPMHLHGHDFRLLNGQGDYAPLKNIVDIMPMETDTLEFNANVEGDWFFHCHILYHMMSGMGRVFTYENQAANPLIPNPKLAQRKLFADDRKFHLMAENDFATNGNDGMLMLQNTRWSIGTEWRLGYNDMHGYETETHLGRYIGKMQWFMPFIGFDWRYRKFGMDEVEKNIFGQTNTKDNRSLLSLGFNYTLPMLVRLQSEVFTDGNFRLQLSREDIPLSKRVRGMFMVNTDKEYMGGFDYIFSRNIRGRIHYDSDMGFGVGFGLNY</sequence>
<organism evidence="7 8">
    <name type="scientific">Emticicia aquatilis</name>
    <dbReference type="NCBI Taxonomy" id="1537369"/>
    <lineage>
        <taxon>Bacteria</taxon>
        <taxon>Pseudomonadati</taxon>
        <taxon>Bacteroidota</taxon>
        <taxon>Cytophagia</taxon>
        <taxon>Cytophagales</taxon>
        <taxon>Leadbetterellaceae</taxon>
        <taxon>Emticicia</taxon>
    </lineage>
</organism>
<evidence type="ECO:0000256" key="3">
    <source>
        <dbReference type="ARBA" id="ARBA00023008"/>
    </source>
</evidence>
<dbReference type="InterPro" id="IPR008972">
    <property type="entry name" value="Cupredoxin"/>
</dbReference>
<feature type="domain" description="Plastocyanin-like" evidence="5">
    <location>
        <begin position="470"/>
        <end position="585"/>
    </location>
</feature>
<comment type="caution">
    <text evidence="7">The sequence shown here is derived from an EMBL/GenBank/DDBJ whole genome shotgun (WGS) entry which is preliminary data.</text>
</comment>
<dbReference type="InterPro" id="IPR034282">
    <property type="entry name" value="CuRO_2_CopA"/>
</dbReference>
<dbReference type="InterPro" id="IPR045087">
    <property type="entry name" value="Cu-oxidase_fam"/>
</dbReference>
<dbReference type="RefSeq" id="WP_229250531.1">
    <property type="nucleotide sequence ID" value="NZ_BMKK01000002.1"/>
</dbReference>
<keyword evidence="2" id="KW-0560">Oxidoreductase</keyword>
<dbReference type="CDD" id="cd13896">
    <property type="entry name" value="CuRO_3_CopA"/>
    <property type="match status" value="1"/>
</dbReference>
<reference evidence="7" key="1">
    <citation type="journal article" date="2014" name="Int. J. Syst. Evol. Microbiol.">
        <title>Complete genome sequence of Corynebacterium casei LMG S-19264T (=DSM 44701T), isolated from a smear-ripened cheese.</title>
        <authorList>
            <consortium name="US DOE Joint Genome Institute (JGI-PGF)"/>
            <person name="Walter F."/>
            <person name="Albersmeier A."/>
            <person name="Kalinowski J."/>
            <person name="Ruckert C."/>
        </authorList>
    </citation>
    <scope>NUCLEOTIDE SEQUENCE</scope>
    <source>
        <strain evidence="7">CGMCC 1.15958</strain>
    </source>
</reference>
<proteinExistence type="predicted"/>
<gene>
    <name evidence="7" type="ORF">GCM10011514_10060</name>
</gene>
<evidence type="ECO:0000259" key="5">
    <source>
        <dbReference type="Pfam" id="PF07731"/>
    </source>
</evidence>
<evidence type="ECO:0000313" key="8">
    <source>
        <dbReference type="Proteomes" id="UP000609064"/>
    </source>
</evidence>
<name>A0A916YJG0_9BACT</name>
<dbReference type="PROSITE" id="PS00079">
    <property type="entry name" value="MULTICOPPER_OXIDASE1"/>
    <property type="match status" value="1"/>
</dbReference>
<evidence type="ECO:0000256" key="2">
    <source>
        <dbReference type="ARBA" id="ARBA00023002"/>
    </source>
</evidence>
<dbReference type="InterPro" id="IPR002355">
    <property type="entry name" value="Cu_oxidase_Cu_BS"/>
</dbReference>
<feature type="domain" description="Plastocyanin-like" evidence="4">
    <location>
        <begin position="252"/>
        <end position="341"/>
    </location>
</feature>
<dbReference type="GO" id="GO:0005507">
    <property type="term" value="F:copper ion binding"/>
    <property type="evidence" value="ECO:0007669"/>
    <property type="project" value="InterPro"/>
</dbReference>
<dbReference type="InterPro" id="IPR001117">
    <property type="entry name" value="Cu-oxidase_2nd"/>
</dbReference>
<dbReference type="SUPFAM" id="SSF49503">
    <property type="entry name" value="Cupredoxins"/>
    <property type="match status" value="3"/>
</dbReference>
<dbReference type="EMBL" id="BMKK01000002">
    <property type="protein sequence ID" value="GGD48058.1"/>
    <property type="molecule type" value="Genomic_DNA"/>
</dbReference>
<evidence type="ECO:0000259" key="4">
    <source>
        <dbReference type="Pfam" id="PF00394"/>
    </source>
</evidence>
<evidence type="ECO:0000256" key="1">
    <source>
        <dbReference type="ARBA" id="ARBA00022723"/>
    </source>
</evidence>
<keyword evidence="3" id="KW-0186">Copper</keyword>
<dbReference type="InterPro" id="IPR033138">
    <property type="entry name" value="Cu_oxidase_CS"/>
</dbReference>
<dbReference type="Pfam" id="PF00394">
    <property type="entry name" value="Cu-oxidase"/>
    <property type="match status" value="1"/>
</dbReference>
<reference evidence="7" key="2">
    <citation type="submission" date="2020-09" db="EMBL/GenBank/DDBJ databases">
        <authorList>
            <person name="Sun Q."/>
            <person name="Zhou Y."/>
        </authorList>
    </citation>
    <scope>NUCLEOTIDE SEQUENCE</scope>
    <source>
        <strain evidence="7">CGMCC 1.15958</strain>
    </source>
</reference>
<keyword evidence="8" id="KW-1185">Reference proteome</keyword>
<accession>A0A916YJG0</accession>
<dbReference type="Pfam" id="PF07731">
    <property type="entry name" value="Cu-oxidase_2"/>
    <property type="match status" value="1"/>
</dbReference>
<feature type="domain" description="Plastocyanin-like" evidence="6">
    <location>
        <begin position="64"/>
        <end position="173"/>
    </location>
</feature>
<dbReference type="AlphaFoldDB" id="A0A916YJG0"/>
<keyword evidence="1" id="KW-0479">Metal-binding</keyword>
<dbReference type="InterPro" id="IPR034279">
    <property type="entry name" value="CuRO_3_CopA"/>
</dbReference>
<evidence type="ECO:0000259" key="6">
    <source>
        <dbReference type="Pfam" id="PF07732"/>
    </source>
</evidence>
<dbReference type="InterPro" id="IPR011706">
    <property type="entry name" value="Cu-oxidase_C"/>
</dbReference>
<evidence type="ECO:0000313" key="7">
    <source>
        <dbReference type="EMBL" id="GGD48058.1"/>
    </source>
</evidence>
<dbReference type="Proteomes" id="UP000609064">
    <property type="component" value="Unassembled WGS sequence"/>
</dbReference>
<dbReference type="GO" id="GO:0016491">
    <property type="term" value="F:oxidoreductase activity"/>
    <property type="evidence" value="ECO:0007669"/>
    <property type="project" value="UniProtKB-KW"/>
</dbReference>